<protein>
    <submittedName>
        <fullName evidence="2">Uncharacterized protein</fullName>
    </submittedName>
</protein>
<feature type="region of interest" description="Disordered" evidence="1">
    <location>
        <begin position="66"/>
        <end position="85"/>
    </location>
</feature>
<proteinExistence type="predicted"/>
<sequence length="349" mass="37842">MPEKLETGFVLDAQGSSCTRRVSVLPCPEEQASPKHTNPPVTTAANVLLLDLFQRYPLTGAPRDGHVGHFQHKPRGPDTTSPYPGGLVDVVTSTTRTGENKAHQVIALSCTQQLSCPYIVITKQTAPREAEIPASGSSVLRPGRGCRTPILSQTRQHAYQYKAVAEVSFRNHGMGEQRSKSKQLTHEPEHLKIQTTPDKSFIRSNWTENNFERGTDLYFASTGMAQFVCVSSGVRVLLQGTVTCLLTPVGERSSGGPTLLTIVLNQMKGPIHSVSFMQNSKTTEETTGNATGNCGKIRREKHSSLSSPVTALYKAIKVTGKVTLASRDTESDHTSSEMGIGNVLEIPSM</sequence>
<organism evidence="2 3">
    <name type="scientific">Anas platyrhynchos</name>
    <name type="common">Mallard</name>
    <name type="synonym">Anas boschas</name>
    <dbReference type="NCBI Taxonomy" id="8839"/>
    <lineage>
        <taxon>Eukaryota</taxon>
        <taxon>Metazoa</taxon>
        <taxon>Chordata</taxon>
        <taxon>Craniata</taxon>
        <taxon>Vertebrata</taxon>
        <taxon>Euteleostomi</taxon>
        <taxon>Archelosauria</taxon>
        <taxon>Archosauria</taxon>
        <taxon>Dinosauria</taxon>
        <taxon>Saurischia</taxon>
        <taxon>Theropoda</taxon>
        <taxon>Coelurosauria</taxon>
        <taxon>Aves</taxon>
        <taxon>Neognathae</taxon>
        <taxon>Galloanserae</taxon>
        <taxon>Anseriformes</taxon>
        <taxon>Anatidae</taxon>
        <taxon>Anatinae</taxon>
        <taxon>Anas</taxon>
    </lineage>
</organism>
<dbReference type="EMBL" id="KB742580">
    <property type="protein sequence ID" value="EOB06797.1"/>
    <property type="molecule type" value="Genomic_DNA"/>
</dbReference>
<dbReference type="Proteomes" id="UP000296049">
    <property type="component" value="Unassembled WGS sequence"/>
</dbReference>
<gene>
    <name evidence="2" type="ORF">Anapl_04855</name>
</gene>
<name>R0KAC2_ANAPL</name>
<evidence type="ECO:0000313" key="2">
    <source>
        <dbReference type="EMBL" id="EOB06797.1"/>
    </source>
</evidence>
<reference evidence="3" key="1">
    <citation type="journal article" date="2013" name="Nat. Genet.">
        <title>The duck genome and transcriptome provide insight into an avian influenza virus reservoir species.</title>
        <authorList>
            <person name="Huang Y."/>
            <person name="Li Y."/>
            <person name="Burt D.W."/>
            <person name="Chen H."/>
            <person name="Zhang Y."/>
            <person name="Qian W."/>
            <person name="Kim H."/>
            <person name="Gan S."/>
            <person name="Zhao Y."/>
            <person name="Li J."/>
            <person name="Yi K."/>
            <person name="Feng H."/>
            <person name="Zhu P."/>
            <person name="Li B."/>
            <person name="Liu Q."/>
            <person name="Fairley S."/>
            <person name="Magor K.E."/>
            <person name="Du Z."/>
            <person name="Hu X."/>
            <person name="Goodman L."/>
            <person name="Tafer H."/>
            <person name="Vignal A."/>
            <person name="Lee T."/>
            <person name="Kim K.W."/>
            <person name="Sheng Z."/>
            <person name="An Y."/>
            <person name="Searle S."/>
            <person name="Herrero J."/>
            <person name="Groenen M.A."/>
            <person name="Crooijmans R.P."/>
            <person name="Faraut T."/>
            <person name="Cai Q."/>
            <person name="Webster R.G."/>
            <person name="Aldridge J.R."/>
            <person name="Warren W.C."/>
            <person name="Bartschat S."/>
            <person name="Kehr S."/>
            <person name="Marz M."/>
            <person name="Stadler P.F."/>
            <person name="Smith J."/>
            <person name="Kraus R.H."/>
            <person name="Zhao Y."/>
            <person name="Ren L."/>
            <person name="Fei J."/>
            <person name="Morisson M."/>
            <person name="Kaiser P."/>
            <person name="Griffin D.K."/>
            <person name="Rao M."/>
            <person name="Pitel F."/>
            <person name="Wang J."/>
            <person name="Li N."/>
        </authorList>
    </citation>
    <scope>NUCLEOTIDE SEQUENCE [LARGE SCALE GENOMIC DNA]</scope>
</reference>
<evidence type="ECO:0000313" key="3">
    <source>
        <dbReference type="Proteomes" id="UP000296049"/>
    </source>
</evidence>
<evidence type="ECO:0000256" key="1">
    <source>
        <dbReference type="SAM" id="MobiDB-lite"/>
    </source>
</evidence>
<accession>R0KAC2</accession>
<dbReference type="AlphaFoldDB" id="R0KAC2"/>
<keyword evidence="3" id="KW-1185">Reference proteome</keyword>